<keyword evidence="2" id="KW-1185">Reference proteome</keyword>
<evidence type="ECO:0000313" key="1">
    <source>
        <dbReference type="EMBL" id="ADL54855.1"/>
    </source>
</evidence>
<reference evidence="1 2" key="1">
    <citation type="submission" date="2010-08" db="EMBL/GenBank/DDBJ databases">
        <title>Complete sequence of Gallionella capsiferriformans ES-2.</title>
        <authorList>
            <consortium name="US DOE Joint Genome Institute"/>
            <person name="Lucas S."/>
            <person name="Copeland A."/>
            <person name="Lapidus A."/>
            <person name="Cheng J.-F."/>
            <person name="Bruce D."/>
            <person name="Goodwin L."/>
            <person name="Pitluck S."/>
            <person name="Chertkov O."/>
            <person name="Davenport K.W."/>
            <person name="Detter J.C."/>
            <person name="Han C."/>
            <person name="Tapia R."/>
            <person name="Land M."/>
            <person name="Hauser L."/>
            <person name="Chang Y.-J."/>
            <person name="Jeffries C."/>
            <person name="Kyrpides N."/>
            <person name="Ivanova N."/>
            <person name="Mikhailova N."/>
            <person name="Shelobolina E.S."/>
            <person name="Picardal F."/>
            <person name="Roden E."/>
            <person name="Emerson D."/>
            <person name="Woyke T."/>
        </authorList>
    </citation>
    <scope>NUCLEOTIDE SEQUENCE [LARGE SCALE GENOMIC DNA]</scope>
    <source>
        <strain evidence="1 2">ES-2</strain>
    </source>
</reference>
<organism evidence="1 2">
    <name type="scientific">Gallionella capsiferriformans (strain ES-2)</name>
    <name type="common">Gallionella ferruginea capsiferriformans (strain ES-2)</name>
    <dbReference type="NCBI Taxonomy" id="395494"/>
    <lineage>
        <taxon>Bacteria</taxon>
        <taxon>Pseudomonadati</taxon>
        <taxon>Pseudomonadota</taxon>
        <taxon>Betaproteobacteria</taxon>
        <taxon>Nitrosomonadales</taxon>
        <taxon>Gallionellaceae</taxon>
        <taxon>Gallionella</taxon>
    </lineage>
</organism>
<dbReference type="HOGENOM" id="CLU_2649266_0_0_4"/>
<dbReference type="STRING" id="395494.Galf_0819"/>
<dbReference type="AlphaFoldDB" id="D9SDU8"/>
<evidence type="ECO:0000313" key="2">
    <source>
        <dbReference type="Proteomes" id="UP000001235"/>
    </source>
</evidence>
<gene>
    <name evidence="1" type="ordered locus">Galf_0819</name>
</gene>
<dbReference type="OrthoDB" id="9154219at2"/>
<name>D9SDU8_GALCS</name>
<dbReference type="KEGG" id="gca:Galf_0819"/>
<dbReference type="Proteomes" id="UP000001235">
    <property type="component" value="Chromosome"/>
</dbReference>
<dbReference type="RefSeq" id="WP_013292796.1">
    <property type="nucleotide sequence ID" value="NC_014394.1"/>
</dbReference>
<proteinExistence type="predicted"/>
<dbReference type="EMBL" id="CP002159">
    <property type="protein sequence ID" value="ADL54855.1"/>
    <property type="molecule type" value="Genomic_DNA"/>
</dbReference>
<accession>D9SDU8</accession>
<sequence length="76" mass="8919">MAKGLSQALPYINEYSFLMAFTERILKEPDVWAAVVRLADALEIAGVIEDEYLKPYSPEPRKNWPRRKDFLNYKEI</sequence>
<protein>
    <submittedName>
        <fullName evidence="1">Uncharacterized protein</fullName>
    </submittedName>
</protein>